<organism evidence="3 4">
    <name type="scientific">Steroidobacter gossypii</name>
    <dbReference type="NCBI Taxonomy" id="2805490"/>
    <lineage>
        <taxon>Bacteria</taxon>
        <taxon>Pseudomonadati</taxon>
        <taxon>Pseudomonadota</taxon>
        <taxon>Gammaproteobacteria</taxon>
        <taxon>Steroidobacterales</taxon>
        <taxon>Steroidobacteraceae</taxon>
        <taxon>Steroidobacter</taxon>
    </lineage>
</organism>
<evidence type="ECO:0000256" key="2">
    <source>
        <dbReference type="SAM" id="SignalP"/>
    </source>
</evidence>
<gene>
    <name evidence="3" type="ORF">JM946_18200</name>
</gene>
<feature type="chain" id="PRO_5045283716" description="Secreted protein" evidence="2">
    <location>
        <begin position="22"/>
        <end position="103"/>
    </location>
</feature>
<proteinExistence type="predicted"/>
<evidence type="ECO:0000313" key="4">
    <source>
        <dbReference type="Proteomes" id="UP000661077"/>
    </source>
</evidence>
<feature type="region of interest" description="Disordered" evidence="1">
    <location>
        <begin position="50"/>
        <end position="103"/>
    </location>
</feature>
<dbReference type="Proteomes" id="UP000661077">
    <property type="component" value="Unassembled WGS sequence"/>
</dbReference>
<comment type="caution">
    <text evidence="3">The sequence shown here is derived from an EMBL/GenBank/DDBJ whole genome shotgun (WGS) entry which is preliminary data.</text>
</comment>
<feature type="signal peptide" evidence="2">
    <location>
        <begin position="1"/>
        <end position="21"/>
    </location>
</feature>
<evidence type="ECO:0008006" key="5">
    <source>
        <dbReference type="Google" id="ProtNLM"/>
    </source>
</evidence>
<reference evidence="3 4" key="1">
    <citation type="journal article" date="2021" name="Int. J. Syst. Evol. Microbiol.">
        <title>Steroidobacter gossypii sp. nov., isolated from soil of cotton cropping field.</title>
        <authorList>
            <person name="Huang R."/>
            <person name="Yang S."/>
            <person name="Zhen C."/>
            <person name="Liu W."/>
        </authorList>
    </citation>
    <scope>NUCLEOTIDE SEQUENCE [LARGE SCALE GENOMIC DNA]</scope>
    <source>
        <strain evidence="3 4">S1-65</strain>
    </source>
</reference>
<keyword evidence="2" id="KW-0732">Signal</keyword>
<keyword evidence="4" id="KW-1185">Reference proteome</keyword>
<feature type="compositionally biased region" description="Polar residues" evidence="1">
    <location>
        <begin position="65"/>
        <end position="75"/>
    </location>
</feature>
<sequence length="103" mass="11121">MKCKYVLATLLAGAFSMSAGAADPTNSTLLKQCESAQGEVKRECEDVAKQMLRKDQEGQQRSDQTDQQVTHSSPAMETPSDAKQKSAQPSAKPTPKPSKPKPE</sequence>
<evidence type="ECO:0000313" key="3">
    <source>
        <dbReference type="EMBL" id="MBM0106667.1"/>
    </source>
</evidence>
<protein>
    <recommendedName>
        <fullName evidence="5">Secreted protein</fullName>
    </recommendedName>
</protein>
<feature type="compositionally biased region" description="Basic and acidic residues" evidence="1">
    <location>
        <begin position="50"/>
        <end position="64"/>
    </location>
</feature>
<accession>A0ABS1X0E4</accession>
<dbReference type="RefSeq" id="WP_203168783.1">
    <property type="nucleotide sequence ID" value="NZ_JAEVLS010000004.1"/>
</dbReference>
<evidence type="ECO:0000256" key="1">
    <source>
        <dbReference type="SAM" id="MobiDB-lite"/>
    </source>
</evidence>
<dbReference type="EMBL" id="JAEVLS010000004">
    <property type="protein sequence ID" value="MBM0106667.1"/>
    <property type="molecule type" value="Genomic_DNA"/>
</dbReference>
<name>A0ABS1X0E4_9GAMM</name>